<evidence type="ECO:0000256" key="2">
    <source>
        <dbReference type="ARBA" id="ARBA00005831"/>
    </source>
</evidence>
<keyword evidence="5" id="KW-0653">Protein transport</keyword>
<organism evidence="10 11">
    <name type="scientific">Coniophora puteana (strain RWD-64-598)</name>
    <name type="common">Brown rot fungus</name>
    <dbReference type="NCBI Taxonomy" id="741705"/>
    <lineage>
        <taxon>Eukaryota</taxon>
        <taxon>Fungi</taxon>
        <taxon>Dikarya</taxon>
        <taxon>Basidiomycota</taxon>
        <taxon>Agaricomycotina</taxon>
        <taxon>Agaricomycetes</taxon>
        <taxon>Agaricomycetidae</taxon>
        <taxon>Boletales</taxon>
        <taxon>Coniophorineae</taxon>
        <taxon>Coniophoraceae</taxon>
        <taxon>Coniophora</taxon>
    </lineage>
</organism>
<evidence type="ECO:0000313" key="11">
    <source>
        <dbReference type="Proteomes" id="UP000053558"/>
    </source>
</evidence>
<dbReference type="OrthoDB" id="249612at2759"/>
<comment type="subcellular location">
    <subcellularLocation>
        <location evidence="1">Golgi apparatus membrane</location>
        <topology evidence="1">Peripheral membrane protein</topology>
    </subcellularLocation>
</comment>
<dbReference type="GO" id="GO:0007030">
    <property type="term" value="P:Golgi organization"/>
    <property type="evidence" value="ECO:0007669"/>
    <property type="project" value="TreeGrafter"/>
</dbReference>
<sequence length="872" mass="93031">MSTPTLSTSTLPGPVQELETADDALAYLNNTLLPDASLTALEGQLADLLASFDSAAESTSAALERTLDDAARSVPRLAYDLHFMRDGALGLASLLSRTRSAMPAASAADSEAQRALADLARLDRTRTRMEAARGVLREAESWSTLEGEVGALLSEKTYEKAAERLADARKSMVVFSGTPEYEPRRALLVSLQNELEAALSAALVAAFSAQDVALCKRFYGIFVRIDREGEFRNYYYGSRRTTLVASWTTCDTTVTTTGTDTPTAGTPITTTAFSVQFWTTWLSSFLGMLNVERHAIPSIFPDPQATFSTLVSSTLSALQPSLAQRLAGLSLSNIVTVYEKTEEFARSVERVVEKVRMATTPVPSASPNTHERTLSRPPSHARRRSSMRMSVSFRANSASSAGRGGEQGPGGSGNANAQDDQDAASEWELALFHAFLDFQADYGVLERRFLLDELARSTAQHPQSRSSSWDVEEGGRRMREEALDVFAAAEDALARCIAFTHGFAAVGLVQAVDGCVSEWISRWKAVVEAVSKASANASNGAGAGAADVGATDGSEGELADLDYTARDWADIQRAMRFLGAGRATLERVSTCEGKIRKTLSQVHKQHYASAGASAASRKGHIGMVKNALDSPELGTLLASCSANAPPTSTPTPTPAASLLTAARGALADLAGACQVSLQRVLLAPLLAHLTPYASLPIWAERVPSTASTAGGLVVPTFSRDPTPGVQRLAEGLLNLPRLFDVVLGDEGVPFLPTSASSSATGPGHSEDENPEAVVAAWLASLGQVVLAHVVTTALPRIVALSESGRAQLVIDLEYLGNVLHALGEEEDGVLQRWAGLVRMDDAAFEQAFASRDRDDNVMREVVRMRRAGRDTR</sequence>
<keyword evidence="7" id="KW-0472">Membrane</keyword>
<evidence type="ECO:0000256" key="6">
    <source>
        <dbReference type="ARBA" id="ARBA00023034"/>
    </source>
</evidence>
<dbReference type="GO" id="GO:0006890">
    <property type="term" value="P:retrograde vesicle-mediated transport, Golgi to endoplasmic reticulum"/>
    <property type="evidence" value="ECO:0007669"/>
    <property type="project" value="TreeGrafter"/>
</dbReference>
<keyword evidence="6" id="KW-0333">Golgi apparatus</keyword>
<name>A0A5M3MDN0_CONPW</name>
<evidence type="ECO:0000256" key="9">
    <source>
        <dbReference type="SAM" id="MobiDB-lite"/>
    </source>
</evidence>
<dbReference type="EMBL" id="JH711585">
    <property type="protein sequence ID" value="EIW76715.1"/>
    <property type="molecule type" value="Genomic_DNA"/>
</dbReference>
<keyword evidence="4" id="KW-0813">Transport</keyword>
<evidence type="ECO:0000256" key="1">
    <source>
        <dbReference type="ARBA" id="ARBA00004395"/>
    </source>
</evidence>
<feature type="compositionally biased region" description="Gly residues" evidence="9">
    <location>
        <begin position="402"/>
        <end position="413"/>
    </location>
</feature>
<dbReference type="GO" id="GO:0006886">
    <property type="term" value="P:intracellular protein transport"/>
    <property type="evidence" value="ECO:0007669"/>
    <property type="project" value="InterPro"/>
</dbReference>
<dbReference type="Pfam" id="PF10191">
    <property type="entry name" value="COG7"/>
    <property type="match status" value="2"/>
</dbReference>
<accession>A0A5M3MDN0</accession>
<dbReference type="GO" id="GO:0000139">
    <property type="term" value="C:Golgi membrane"/>
    <property type="evidence" value="ECO:0007669"/>
    <property type="project" value="UniProtKB-SubCell"/>
</dbReference>
<proteinExistence type="inferred from homology"/>
<dbReference type="GO" id="GO:0017119">
    <property type="term" value="C:Golgi transport complex"/>
    <property type="evidence" value="ECO:0007669"/>
    <property type="project" value="InterPro"/>
</dbReference>
<comment type="caution">
    <text evidence="10">The sequence shown here is derived from an EMBL/GenBank/DDBJ whole genome shotgun (WGS) entry which is preliminary data.</text>
</comment>
<dbReference type="KEGG" id="cput:CONPUDRAFT_63639"/>
<dbReference type="PANTHER" id="PTHR21443:SF0">
    <property type="entry name" value="CONSERVED OLIGOMERIC GOLGI COMPLEX SUBUNIT 7"/>
    <property type="match status" value="1"/>
</dbReference>
<evidence type="ECO:0000256" key="7">
    <source>
        <dbReference type="ARBA" id="ARBA00023136"/>
    </source>
</evidence>
<comment type="similarity">
    <text evidence="2">Belongs to the COG7 family.</text>
</comment>
<evidence type="ECO:0000256" key="5">
    <source>
        <dbReference type="ARBA" id="ARBA00022927"/>
    </source>
</evidence>
<keyword evidence="11" id="KW-1185">Reference proteome</keyword>
<gene>
    <name evidence="10" type="ORF">CONPUDRAFT_63639</name>
</gene>
<evidence type="ECO:0000313" key="10">
    <source>
        <dbReference type="EMBL" id="EIW76715.1"/>
    </source>
</evidence>
<dbReference type="PANTHER" id="PTHR21443">
    <property type="entry name" value="CONSERVED OLIGOMERIC GOLGI COMPLEX COMPONENT 7"/>
    <property type="match status" value="1"/>
</dbReference>
<feature type="region of interest" description="Disordered" evidence="9">
    <location>
        <begin position="359"/>
        <end position="420"/>
    </location>
</feature>
<protein>
    <recommendedName>
        <fullName evidence="3">Conserved oligomeric Golgi complex subunit 7</fullName>
    </recommendedName>
    <alternativeName>
        <fullName evidence="8">Component of oligomeric Golgi complex 7</fullName>
    </alternativeName>
</protein>
<evidence type="ECO:0000256" key="3">
    <source>
        <dbReference type="ARBA" id="ARBA00020984"/>
    </source>
</evidence>
<reference evidence="11" key="1">
    <citation type="journal article" date="2012" name="Science">
        <title>The Paleozoic origin of enzymatic lignin decomposition reconstructed from 31 fungal genomes.</title>
        <authorList>
            <person name="Floudas D."/>
            <person name="Binder M."/>
            <person name="Riley R."/>
            <person name="Barry K."/>
            <person name="Blanchette R.A."/>
            <person name="Henrissat B."/>
            <person name="Martinez A.T."/>
            <person name="Otillar R."/>
            <person name="Spatafora J.W."/>
            <person name="Yadav J.S."/>
            <person name="Aerts A."/>
            <person name="Benoit I."/>
            <person name="Boyd A."/>
            <person name="Carlson A."/>
            <person name="Copeland A."/>
            <person name="Coutinho P.M."/>
            <person name="de Vries R.P."/>
            <person name="Ferreira P."/>
            <person name="Findley K."/>
            <person name="Foster B."/>
            <person name="Gaskell J."/>
            <person name="Glotzer D."/>
            <person name="Gorecki P."/>
            <person name="Heitman J."/>
            <person name="Hesse C."/>
            <person name="Hori C."/>
            <person name="Igarashi K."/>
            <person name="Jurgens J.A."/>
            <person name="Kallen N."/>
            <person name="Kersten P."/>
            <person name="Kohler A."/>
            <person name="Kuees U."/>
            <person name="Kumar T.K.A."/>
            <person name="Kuo A."/>
            <person name="LaButti K."/>
            <person name="Larrondo L.F."/>
            <person name="Lindquist E."/>
            <person name="Ling A."/>
            <person name="Lombard V."/>
            <person name="Lucas S."/>
            <person name="Lundell T."/>
            <person name="Martin R."/>
            <person name="McLaughlin D.J."/>
            <person name="Morgenstern I."/>
            <person name="Morin E."/>
            <person name="Murat C."/>
            <person name="Nagy L.G."/>
            <person name="Nolan M."/>
            <person name="Ohm R.A."/>
            <person name="Patyshakuliyeva A."/>
            <person name="Rokas A."/>
            <person name="Ruiz-Duenas F.J."/>
            <person name="Sabat G."/>
            <person name="Salamov A."/>
            <person name="Samejima M."/>
            <person name="Schmutz J."/>
            <person name="Slot J.C."/>
            <person name="St John F."/>
            <person name="Stenlid J."/>
            <person name="Sun H."/>
            <person name="Sun S."/>
            <person name="Syed K."/>
            <person name="Tsang A."/>
            <person name="Wiebenga A."/>
            <person name="Young D."/>
            <person name="Pisabarro A."/>
            <person name="Eastwood D.C."/>
            <person name="Martin F."/>
            <person name="Cullen D."/>
            <person name="Grigoriev I.V."/>
            <person name="Hibbett D.S."/>
        </authorList>
    </citation>
    <scope>NUCLEOTIDE SEQUENCE [LARGE SCALE GENOMIC DNA]</scope>
    <source>
        <strain evidence="11">RWD-64-598 SS2</strain>
    </source>
</reference>
<dbReference type="GeneID" id="19208308"/>
<dbReference type="Proteomes" id="UP000053558">
    <property type="component" value="Unassembled WGS sequence"/>
</dbReference>
<evidence type="ECO:0000256" key="4">
    <source>
        <dbReference type="ARBA" id="ARBA00022448"/>
    </source>
</evidence>
<evidence type="ECO:0000256" key="8">
    <source>
        <dbReference type="ARBA" id="ARBA00031345"/>
    </source>
</evidence>
<dbReference type="RefSeq" id="XP_007772890.1">
    <property type="nucleotide sequence ID" value="XM_007774700.1"/>
</dbReference>
<dbReference type="AlphaFoldDB" id="A0A5M3MDN0"/>
<dbReference type="OMA" id="LKYYHNC"/>
<feature type="compositionally biased region" description="Low complexity" evidence="9">
    <location>
        <begin position="387"/>
        <end position="401"/>
    </location>
</feature>
<dbReference type="InterPro" id="IPR019335">
    <property type="entry name" value="COG7"/>
</dbReference>